<proteinExistence type="predicted"/>
<sequence>MKSRPPASVSIQLMDDVSVPMDNNSFLSQDILKEKNGLMVLTKVRLSSADLAKKANTKNAKVYVSNVKEGCVKDEQQEHAKARVIVGQISCMDEFDFEKR</sequence>
<comment type="caution">
    <text evidence="1">The sequence shown here is derived from an EMBL/GenBank/DDBJ whole genome shotgun (WGS) entry which is preliminary data.</text>
</comment>
<protein>
    <submittedName>
        <fullName evidence="1">Uncharacterized protein</fullName>
    </submittedName>
</protein>
<dbReference type="Proteomes" id="UP001314170">
    <property type="component" value="Unassembled WGS sequence"/>
</dbReference>
<organism evidence="1 2">
    <name type="scientific">Dovyalis caffra</name>
    <dbReference type="NCBI Taxonomy" id="77055"/>
    <lineage>
        <taxon>Eukaryota</taxon>
        <taxon>Viridiplantae</taxon>
        <taxon>Streptophyta</taxon>
        <taxon>Embryophyta</taxon>
        <taxon>Tracheophyta</taxon>
        <taxon>Spermatophyta</taxon>
        <taxon>Magnoliopsida</taxon>
        <taxon>eudicotyledons</taxon>
        <taxon>Gunneridae</taxon>
        <taxon>Pentapetalae</taxon>
        <taxon>rosids</taxon>
        <taxon>fabids</taxon>
        <taxon>Malpighiales</taxon>
        <taxon>Salicaceae</taxon>
        <taxon>Flacourtieae</taxon>
        <taxon>Dovyalis</taxon>
    </lineage>
</organism>
<name>A0AAV1QN60_9ROSI</name>
<accession>A0AAV1QN60</accession>
<keyword evidence="2" id="KW-1185">Reference proteome</keyword>
<reference evidence="1 2" key="1">
    <citation type="submission" date="2024-01" db="EMBL/GenBank/DDBJ databases">
        <authorList>
            <person name="Waweru B."/>
        </authorList>
    </citation>
    <scope>NUCLEOTIDE SEQUENCE [LARGE SCALE GENOMIC DNA]</scope>
</reference>
<dbReference type="EMBL" id="CAWUPB010000071">
    <property type="protein sequence ID" value="CAK7323157.1"/>
    <property type="molecule type" value="Genomic_DNA"/>
</dbReference>
<evidence type="ECO:0000313" key="1">
    <source>
        <dbReference type="EMBL" id="CAK7323157.1"/>
    </source>
</evidence>
<dbReference type="AlphaFoldDB" id="A0AAV1QN60"/>
<gene>
    <name evidence="1" type="ORF">DCAF_LOCUS773</name>
</gene>
<evidence type="ECO:0000313" key="2">
    <source>
        <dbReference type="Proteomes" id="UP001314170"/>
    </source>
</evidence>